<dbReference type="InterPro" id="IPR001633">
    <property type="entry name" value="EAL_dom"/>
</dbReference>
<dbReference type="SUPFAM" id="SSF141868">
    <property type="entry name" value="EAL domain-like"/>
    <property type="match status" value="1"/>
</dbReference>
<proteinExistence type="predicted"/>
<protein>
    <submittedName>
        <fullName evidence="2">EAL domain-containing protein</fullName>
    </submittedName>
</protein>
<dbReference type="Proteomes" id="UP000653358">
    <property type="component" value="Unassembled WGS sequence"/>
</dbReference>
<dbReference type="PANTHER" id="PTHR33121">
    <property type="entry name" value="CYCLIC DI-GMP PHOSPHODIESTERASE PDEF"/>
    <property type="match status" value="1"/>
</dbReference>
<evidence type="ECO:0000259" key="1">
    <source>
        <dbReference type="PROSITE" id="PS50883"/>
    </source>
</evidence>
<evidence type="ECO:0000313" key="2">
    <source>
        <dbReference type="EMBL" id="MBC3795907.1"/>
    </source>
</evidence>
<dbReference type="PANTHER" id="PTHR33121:SF71">
    <property type="entry name" value="OXYGEN SENSOR PROTEIN DOSP"/>
    <property type="match status" value="1"/>
</dbReference>
<comment type="caution">
    <text evidence="2">The sequence shown here is derived from an EMBL/GenBank/DDBJ whole genome shotgun (WGS) entry which is preliminary data.</text>
</comment>
<dbReference type="Pfam" id="PF00563">
    <property type="entry name" value="EAL"/>
    <property type="match status" value="1"/>
</dbReference>
<organism evidence="2 3">
    <name type="scientific">Acetobacterium tundrae</name>
    <dbReference type="NCBI Taxonomy" id="132932"/>
    <lineage>
        <taxon>Bacteria</taxon>
        <taxon>Bacillati</taxon>
        <taxon>Bacillota</taxon>
        <taxon>Clostridia</taxon>
        <taxon>Eubacteriales</taxon>
        <taxon>Eubacteriaceae</taxon>
        <taxon>Acetobacterium</taxon>
    </lineage>
</organism>
<feature type="domain" description="EAL" evidence="1">
    <location>
        <begin position="1"/>
        <end position="136"/>
    </location>
</feature>
<dbReference type="InterPro" id="IPR035919">
    <property type="entry name" value="EAL_sf"/>
</dbReference>
<dbReference type="PROSITE" id="PS50883">
    <property type="entry name" value="EAL"/>
    <property type="match status" value="1"/>
</dbReference>
<dbReference type="SMART" id="SM00052">
    <property type="entry name" value="EAL"/>
    <property type="match status" value="1"/>
</dbReference>
<dbReference type="CDD" id="cd01948">
    <property type="entry name" value="EAL"/>
    <property type="match status" value="1"/>
</dbReference>
<sequence length="141" mass="16234">MGLRRRPAKRLYFSNKTVYESTQECINELKDLGIMIVLDDFGKGYSSLGIVSKLPFDFIKIDKAFIQNSVLEEKNSLATTILTMAEKLNMQAICEGIETHEQLEYFLKNGAAIFQGFFFSKPLEKERYINLYQKNGLSEKK</sequence>
<dbReference type="RefSeq" id="WP_148602577.1">
    <property type="nucleotide sequence ID" value="NZ_RXYB01000003.1"/>
</dbReference>
<name>A0ABR6WHF9_9FIRM</name>
<dbReference type="InterPro" id="IPR050706">
    <property type="entry name" value="Cyclic-di-GMP_PDE-like"/>
</dbReference>
<accession>A0ABR6WHF9</accession>
<gene>
    <name evidence="2" type="ORF">GH807_02405</name>
</gene>
<keyword evidence="3" id="KW-1185">Reference proteome</keyword>
<dbReference type="EMBL" id="WJBB01000002">
    <property type="protein sequence ID" value="MBC3795907.1"/>
    <property type="molecule type" value="Genomic_DNA"/>
</dbReference>
<evidence type="ECO:0000313" key="3">
    <source>
        <dbReference type="Proteomes" id="UP000653358"/>
    </source>
</evidence>
<dbReference type="Gene3D" id="3.20.20.450">
    <property type="entry name" value="EAL domain"/>
    <property type="match status" value="1"/>
</dbReference>
<reference evidence="2 3" key="1">
    <citation type="journal article" date="2020" name="mSystems">
        <title>Defining Genomic and Predicted Metabolic Features of the Acetobacterium Genus.</title>
        <authorList>
            <person name="Ross D.E."/>
            <person name="Marshall C.W."/>
            <person name="Gulliver D."/>
            <person name="May H.D."/>
            <person name="Norman R.S."/>
        </authorList>
    </citation>
    <scope>NUCLEOTIDE SEQUENCE [LARGE SCALE GENOMIC DNA]</scope>
    <source>
        <strain evidence="2 3">DSM 9173</strain>
    </source>
</reference>